<dbReference type="InterPro" id="IPR018062">
    <property type="entry name" value="HTH_AraC-typ_CS"/>
</dbReference>
<evidence type="ECO:0000313" key="6">
    <source>
        <dbReference type="Proteomes" id="UP000557717"/>
    </source>
</evidence>
<sequence>MAHHPLEPFTDCTHLGVSTKHDGLRSPKTGPSREPWLEALPVCPLLDDFGIRHLGIVHATAGYRFERTNPACPLLIASVYGAGWLRVSETILLLESGEGALTPKGRPQSYSVEGDGLWCFAWICFDELAPFSIGCDGRWFRHEPVVFHKMVEALVRCWESYQEVGMAGKLLEALMGLVRLRANLDPELERFHAGWERIGSRLHLPWTLSSLAGAHGYSIERFRLICQREFQMAPIQHLSRLRMREAKRLLAEARLTIDEVAVTVGYSDANAFSHAFKRSFGHSPRSFRDLS</sequence>
<dbReference type="PANTHER" id="PTHR43280">
    <property type="entry name" value="ARAC-FAMILY TRANSCRIPTIONAL REGULATOR"/>
    <property type="match status" value="1"/>
</dbReference>
<dbReference type="SUPFAM" id="SSF51215">
    <property type="entry name" value="Regulatory protein AraC"/>
    <property type="match status" value="1"/>
</dbReference>
<evidence type="ECO:0000256" key="3">
    <source>
        <dbReference type="ARBA" id="ARBA00023163"/>
    </source>
</evidence>
<dbReference type="AlphaFoldDB" id="A0A840V2R6"/>
<dbReference type="Proteomes" id="UP000557717">
    <property type="component" value="Unassembled WGS sequence"/>
</dbReference>
<dbReference type="Gene3D" id="1.10.10.60">
    <property type="entry name" value="Homeodomain-like"/>
    <property type="match status" value="1"/>
</dbReference>
<feature type="domain" description="HTH araC/xylS-type" evidence="4">
    <location>
        <begin position="192"/>
        <end position="290"/>
    </location>
</feature>
<comment type="caution">
    <text evidence="5">The sequence shown here is derived from an EMBL/GenBank/DDBJ whole genome shotgun (WGS) entry which is preliminary data.</text>
</comment>
<keyword evidence="1" id="KW-0805">Transcription regulation</keyword>
<gene>
    <name evidence="5" type="ORF">HNR46_000175</name>
</gene>
<dbReference type="SMART" id="SM00342">
    <property type="entry name" value="HTH_ARAC"/>
    <property type="match status" value="1"/>
</dbReference>
<dbReference type="RefSeq" id="WP_184014869.1">
    <property type="nucleotide sequence ID" value="NZ_JACHFD010000001.1"/>
</dbReference>
<dbReference type="InterPro" id="IPR037923">
    <property type="entry name" value="HTH-like"/>
</dbReference>
<dbReference type="InterPro" id="IPR020449">
    <property type="entry name" value="Tscrpt_reg_AraC-type_HTH"/>
</dbReference>
<accession>A0A840V2R6</accession>
<dbReference type="GO" id="GO:0043565">
    <property type="term" value="F:sequence-specific DNA binding"/>
    <property type="evidence" value="ECO:0007669"/>
    <property type="project" value="InterPro"/>
</dbReference>
<name>A0A840V2R6_9BACT</name>
<organism evidence="5 6">
    <name type="scientific">Haloferula luteola</name>
    <dbReference type="NCBI Taxonomy" id="595692"/>
    <lineage>
        <taxon>Bacteria</taxon>
        <taxon>Pseudomonadati</taxon>
        <taxon>Verrucomicrobiota</taxon>
        <taxon>Verrucomicrobiia</taxon>
        <taxon>Verrucomicrobiales</taxon>
        <taxon>Verrucomicrobiaceae</taxon>
        <taxon>Haloferula</taxon>
    </lineage>
</organism>
<dbReference type="PRINTS" id="PR00032">
    <property type="entry name" value="HTHARAC"/>
</dbReference>
<evidence type="ECO:0000256" key="2">
    <source>
        <dbReference type="ARBA" id="ARBA00023125"/>
    </source>
</evidence>
<dbReference type="PROSITE" id="PS00041">
    <property type="entry name" value="HTH_ARAC_FAMILY_1"/>
    <property type="match status" value="1"/>
</dbReference>
<dbReference type="PROSITE" id="PS01124">
    <property type="entry name" value="HTH_ARAC_FAMILY_2"/>
    <property type="match status" value="1"/>
</dbReference>
<dbReference type="SUPFAM" id="SSF46689">
    <property type="entry name" value="Homeodomain-like"/>
    <property type="match status" value="1"/>
</dbReference>
<evidence type="ECO:0000313" key="5">
    <source>
        <dbReference type="EMBL" id="MBB5349954.1"/>
    </source>
</evidence>
<dbReference type="Pfam" id="PF12833">
    <property type="entry name" value="HTH_18"/>
    <property type="match status" value="1"/>
</dbReference>
<dbReference type="InterPro" id="IPR018060">
    <property type="entry name" value="HTH_AraC"/>
</dbReference>
<dbReference type="InterPro" id="IPR009057">
    <property type="entry name" value="Homeodomain-like_sf"/>
</dbReference>
<protein>
    <submittedName>
        <fullName evidence="5">AraC-like DNA-binding protein</fullName>
    </submittedName>
</protein>
<keyword evidence="6" id="KW-1185">Reference proteome</keyword>
<proteinExistence type="predicted"/>
<dbReference type="PANTHER" id="PTHR43280:SF2">
    <property type="entry name" value="HTH-TYPE TRANSCRIPTIONAL REGULATOR EXSA"/>
    <property type="match status" value="1"/>
</dbReference>
<keyword evidence="2 5" id="KW-0238">DNA-binding</keyword>
<reference evidence="5 6" key="1">
    <citation type="submission" date="2020-08" db="EMBL/GenBank/DDBJ databases">
        <title>Genomic Encyclopedia of Type Strains, Phase IV (KMG-IV): sequencing the most valuable type-strain genomes for metagenomic binning, comparative biology and taxonomic classification.</title>
        <authorList>
            <person name="Goeker M."/>
        </authorList>
    </citation>
    <scope>NUCLEOTIDE SEQUENCE [LARGE SCALE GENOMIC DNA]</scope>
    <source>
        <strain evidence="5 6">YC6886</strain>
    </source>
</reference>
<evidence type="ECO:0000259" key="4">
    <source>
        <dbReference type="PROSITE" id="PS01124"/>
    </source>
</evidence>
<evidence type="ECO:0000256" key="1">
    <source>
        <dbReference type="ARBA" id="ARBA00023015"/>
    </source>
</evidence>
<dbReference type="EMBL" id="JACHFD010000001">
    <property type="protein sequence ID" value="MBB5349954.1"/>
    <property type="molecule type" value="Genomic_DNA"/>
</dbReference>
<keyword evidence="3" id="KW-0804">Transcription</keyword>
<dbReference type="GO" id="GO:0003700">
    <property type="term" value="F:DNA-binding transcription factor activity"/>
    <property type="evidence" value="ECO:0007669"/>
    <property type="project" value="InterPro"/>
</dbReference>